<comment type="function">
    <text evidence="7">Hydrolysis of the deoxyribose N-glycosidic bond to excise 3-methyladenine from the damaged DNA polymer formed by alkylation lesions.</text>
</comment>
<dbReference type="SUPFAM" id="SSF48150">
    <property type="entry name" value="DNA-glycosylase"/>
    <property type="match status" value="1"/>
</dbReference>
<protein>
    <recommendedName>
        <fullName evidence="8">DNA-3-methyladenine glycosylase I</fullName>
        <ecNumber evidence="8">3.2.2.20</ecNumber>
    </recommendedName>
</protein>
<dbReference type="FunFam" id="1.10.340.30:FF:000009">
    <property type="entry name" value="DNA-3-methyladenine glycosylase I"/>
    <property type="match status" value="1"/>
</dbReference>
<evidence type="ECO:0000256" key="5">
    <source>
        <dbReference type="ARBA" id="ARBA00023204"/>
    </source>
</evidence>
<dbReference type="STRING" id="445932.Emin_0678"/>
<dbReference type="Proteomes" id="UP000001029">
    <property type="component" value="Chromosome"/>
</dbReference>
<evidence type="ECO:0000256" key="3">
    <source>
        <dbReference type="ARBA" id="ARBA00022801"/>
    </source>
</evidence>
<evidence type="ECO:0000313" key="10">
    <source>
        <dbReference type="EMBL" id="ACC98233.1"/>
    </source>
</evidence>
<dbReference type="GO" id="GO:0046872">
    <property type="term" value="F:metal ion binding"/>
    <property type="evidence" value="ECO:0007669"/>
    <property type="project" value="UniProtKB-KW"/>
</dbReference>
<keyword evidence="1 9" id="KW-0479">Metal-binding</keyword>
<dbReference type="KEGG" id="emi:Emin_0678"/>
<organism evidence="10 11">
    <name type="scientific">Elusimicrobium minutum (strain Pei191)</name>
    <dbReference type="NCBI Taxonomy" id="445932"/>
    <lineage>
        <taxon>Bacteria</taxon>
        <taxon>Pseudomonadati</taxon>
        <taxon>Elusimicrobiota</taxon>
        <taxon>Elusimicrobia</taxon>
        <taxon>Elusimicrobiales</taxon>
        <taxon>Elusimicrobiaceae</taxon>
        <taxon>Elusimicrobium</taxon>
    </lineage>
</organism>
<dbReference type="AlphaFoldDB" id="B2KCA6"/>
<dbReference type="InterPro" id="IPR052891">
    <property type="entry name" value="DNA-3mA_glycosylase"/>
</dbReference>
<dbReference type="InterPro" id="IPR011257">
    <property type="entry name" value="DNA_glycosylase"/>
</dbReference>
<keyword evidence="11" id="KW-1185">Reference proteome</keyword>
<dbReference type="PANTHER" id="PTHR30037:SF4">
    <property type="entry name" value="DNA-3-METHYLADENINE GLYCOSYLASE I"/>
    <property type="match status" value="1"/>
</dbReference>
<keyword evidence="2" id="KW-0227">DNA damage</keyword>
<evidence type="ECO:0000256" key="7">
    <source>
        <dbReference type="ARBA" id="ARBA00057608"/>
    </source>
</evidence>
<evidence type="ECO:0000256" key="4">
    <source>
        <dbReference type="ARBA" id="ARBA00022833"/>
    </source>
</evidence>
<dbReference type="Pfam" id="PF03352">
    <property type="entry name" value="Adenine_glyco"/>
    <property type="match status" value="1"/>
</dbReference>
<dbReference type="Gene3D" id="1.10.340.30">
    <property type="entry name" value="Hypothetical protein, domain 2"/>
    <property type="match status" value="1"/>
</dbReference>
<feature type="binding site" evidence="9">
    <location>
        <position position="176"/>
    </location>
    <ligand>
        <name>Zn(2+)</name>
        <dbReference type="ChEBI" id="CHEBI:29105"/>
    </ligand>
</feature>
<dbReference type="RefSeq" id="WP_012414848.1">
    <property type="nucleotide sequence ID" value="NC_010644.1"/>
</dbReference>
<name>B2KCA6_ELUMP</name>
<feature type="binding site" evidence="9">
    <location>
        <position position="18"/>
    </location>
    <ligand>
        <name>Zn(2+)</name>
        <dbReference type="ChEBI" id="CHEBI:29105"/>
    </ligand>
</feature>
<keyword evidence="5" id="KW-0234">DNA repair</keyword>
<keyword evidence="4 9" id="KW-0862">Zinc</keyword>
<evidence type="ECO:0000256" key="9">
    <source>
        <dbReference type="PIRSR" id="PIRSR605019-1"/>
    </source>
</evidence>
<dbReference type="HOGENOM" id="CLU_083758_1_0_0"/>
<keyword evidence="3 10" id="KW-0378">Hydrolase</keyword>
<dbReference type="GO" id="GO:0008725">
    <property type="term" value="F:DNA-3-methyladenine glycosylase activity"/>
    <property type="evidence" value="ECO:0007669"/>
    <property type="project" value="UniProtKB-EC"/>
</dbReference>
<feature type="binding site" evidence="9">
    <location>
        <position position="6"/>
    </location>
    <ligand>
        <name>Zn(2+)</name>
        <dbReference type="ChEBI" id="CHEBI:29105"/>
    </ligand>
</feature>
<dbReference type="PANTHER" id="PTHR30037">
    <property type="entry name" value="DNA-3-METHYLADENINE GLYCOSYLASE 1"/>
    <property type="match status" value="1"/>
</dbReference>
<dbReference type="EMBL" id="CP001055">
    <property type="protein sequence ID" value="ACC98233.1"/>
    <property type="molecule type" value="Genomic_DNA"/>
</dbReference>
<evidence type="ECO:0000313" key="11">
    <source>
        <dbReference type="Proteomes" id="UP000001029"/>
    </source>
</evidence>
<proteinExistence type="predicted"/>
<evidence type="ECO:0000256" key="6">
    <source>
        <dbReference type="ARBA" id="ARBA00052558"/>
    </source>
</evidence>
<sequence length="189" mass="22252">MNKKICPWASTPLYEKYHNEEWGKPLHDDRELFEMFILEGMQAGLSWITVLNKREYMRKVFDNFDAVKIAKYTESKKQALLKDPGIIRNRLKINALVQNAKAYLEVKKEFGSFDKFIWQFVKGKQIINKFTDIKQAPARTELSDAMSKELLKRGFKFAGSTICYAYMQAVGMVNDHMTWCKEYNNLKRK</sequence>
<dbReference type="InterPro" id="IPR005019">
    <property type="entry name" value="Adenine_glyco"/>
</dbReference>
<accession>B2KCA6</accession>
<keyword evidence="10" id="KW-0326">Glycosidase</keyword>
<comment type="catalytic activity">
    <reaction evidence="6">
        <text>Hydrolysis of alkylated DNA, releasing 3-methyladenine.</text>
        <dbReference type="EC" id="3.2.2.20"/>
    </reaction>
</comment>
<reference evidence="10 11" key="1">
    <citation type="journal article" date="2009" name="Appl. Environ. Microbiol.">
        <title>Genomic analysis of 'Elusimicrobium minutum,' the first cultivated representative of the phylum 'Elusimicrobia' (formerly termite group 1).</title>
        <authorList>
            <person name="Herlemann D.P.R."/>
            <person name="Geissinger O."/>
            <person name="Ikeda-Ohtsubo W."/>
            <person name="Kunin V."/>
            <person name="Sun H."/>
            <person name="Lapidus A."/>
            <person name="Hugenholtz P."/>
            <person name="Brune A."/>
        </authorList>
    </citation>
    <scope>NUCLEOTIDE SEQUENCE [LARGE SCALE GENOMIC DNA]</scope>
    <source>
        <strain evidence="10 11">Pei191</strain>
    </source>
</reference>
<evidence type="ECO:0000256" key="8">
    <source>
        <dbReference type="ARBA" id="ARBA00066766"/>
    </source>
</evidence>
<feature type="binding site" evidence="9">
    <location>
        <position position="180"/>
    </location>
    <ligand>
        <name>Zn(2+)</name>
        <dbReference type="ChEBI" id="CHEBI:29105"/>
    </ligand>
</feature>
<dbReference type="GO" id="GO:0006284">
    <property type="term" value="P:base-excision repair"/>
    <property type="evidence" value="ECO:0007669"/>
    <property type="project" value="InterPro"/>
</dbReference>
<gene>
    <name evidence="10" type="ordered locus">Emin_0678</name>
</gene>
<evidence type="ECO:0000256" key="2">
    <source>
        <dbReference type="ARBA" id="ARBA00022763"/>
    </source>
</evidence>
<evidence type="ECO:0000256" key="1">
    <source>
        <dbReference type="ARBA" id="ARBA00022723"/>
    </source>
</evidence>
<dbReference type="OrthoDB" id="9807664at2"/>
<dbReference type="EC" id="3.2.2.20" evidence="8"/>